<dbReference type="Pfam" id="PF03734">
    <property type="entry name" value="YkuD"/>
    <property type="match status" value="1"/>
</dbReference>
<dbReference type="EMBL" id="BIFS01000002">
    <property type="protein sequence ID" value="GCE22896.1"/>
    <property type="molecule type" value="Genomic_DNA"/>
</dbReference>
<dbReference type="OrthoDB" id="160089at2"/>
<sequence length="180" mass="19816">MKKQIVEISMVGMVAFLLAVLLMANPFTTTPARAAINPTVTAGKVIDIDLTQQKMTALEGGEAVYSSLVMTGRAGLATPTGTYHVFAKESPTTFTSPWPEGSPNYYDPTYINYALEWKAGGFYLHDAWWHTVYGPGTNGWHNDPTYGWQDGSHGCISMPYAAAKWLYNWAPIGTTVQIHY</sequence>
<name>A0A402AUU2_9CHLR</name>
<dbReference type="PANTHER" id="PTHR30582">
    <property type="entry name" value="L,D-TRANSPEPTIDASE"/>
    <property type="match status" value="1"/>
</dbReference>
<evidence type="ECO:0000256" key="5">
    <source>
        <dbReference type="ARBA" id="ARBA00023316"/>
    </source>
</evidence>
<evidence type="ECO:0000256" key="2">
    <source>
        <dbReference type="ARBA" id="ARBA00022679"/>
    </source>
</evidence>
<comment type="caution">
    <text evidence="8">The sequence shown here is derived from an EMBL/GenBank/DDBJ whole genome shotgun (WGS) entry which is preliminary data.</text>
</comment>
<dbReference type="UniPathway" id="UPA00219"/>
<evidence type="ECO:0000256" key="4">
    <source>
        <dbReference type="ARBA" id="ARBA00022984"/>
    </source>
</evidence>
<evidence type="ECO:0000256" key="6">
    <source>
        <dbReference type="PROSITE-ProRule" id="PRU01373"/>
    </source>
</evidence>
<protein>
    <recommendedName>
        <fullName evidence="7">L,D-TPase catalytic domain-containing protein</fullName>
    </recommendedName>
</protein>
<evidence type="ECO:0000313" key="8">
    <source>
        <dbReference type="EMBL" id="GCE22896.1"/>
    </source>
</evidence>
<dbReference type="GO" id="GO:0016740">
    <property type="term" value="F:transferase activity"/>
    <property type="evidence" value="ECO:0007669"/>
    <property type="project" value="UniProtKB-KW"/>
</dbReference>
<dbReference type="GO" id="GO:0005576">
    <property type="term" value="C:extracellular region"/>
    <property type="evidence" value="ECO:0007669"/>
    <property type="project" value="TreeGrafter"/>
</dbReference>
<comment type="pathway">
    <text evidence="1 6">Cell wall biogenesis; peptidoglycan biosynthesis.</text>
</comment>
<dbReference type="RefSeq" id="WP_126556366.1">
    <property type="nucleotide sequence ID" value="NZ_BIFS01000002.1"/>
</dbReference>
<reference evidence="9" key="1">
    <citation type="submission" date="2018-12" db="EMBL/GenBank/DDBJ databases">
        <title>Tengunoibacter tsumagoiensis gen. nov., sp. nov., Dictyobacter kobayashii sp. nov., D. alpinus sp. nov., and D. joshuensis sp. nov. and description of Dictyobacteraceae fam. nov. within the order Ktedonobacterales isolated from Tengu-no-mugimeshi.</title>
        <authorList>
            <person name="Wang C.M."/>
            <person name="Zheng Y."/>
            <person name="Sakai Y."/>
            <person name="Toyoda A."/>
            <person name="Minakuchi Y."/>
            <person name="Abe K."/>
            <person name="Yokota A."/>
            <person name="Yabe S."/>
        </authorList>
    </citation>
    <scope>NUCLEOTIDE SEQUENCE [LARGE SCALE GENOMIC DNA]</scope>
    <source>
        <strain evidence="9">Uno11</strain>
    </source>
</reference>
<dbReference type="InterPro" id="IPR038063">
    <property type="entry name" value="Transpep_catalytic_dom"/>
</dbReference>
<evidence type="ECO:0000256" key="3">
    <source>
        <dbReference type="ARBA" id="ARBA00022960"/>
    </source>
</evidence>
<accession>A0A402AUU2</accession>
<dbReference type="SUPFAM" id="SSF141523">
    <property type="entry name" value="L,D-transpeptidase catalytic domain-like"/>
    <property type="match status" value="1"/>
</dbReference>
<keyword evidence="2" id="KW-0808">Transferase</keyword>
<proteinExistence type="predicted"/>
<dbReference type="Gene3D" id="2.40.440.10">
    <property type="entry name" value="L,D-transpeptidase catalytic domain-like"/>
    <property type="match status" value="1"/>
</dbReference>
<keyword evidence="4 6" id="KW-0573">Peptidoglycan synthesis</keyword>
<dbReference type="InterPro" id="IPR050979">
    <property type="entry name" value="LD-transpeptidase"/>
</dbReference>
<dbReference type="CDD" id="cd16913">
    <property type="entry name" value="YkuD_like"/>
    <property type="match status" value="1"/>
</dbReference>
<dbReference type="GO" id="GO:0071972">
    <property type="term" value="F:peptidoglycan L,D-transpeptidase activity"/>
    <property type="evidence" value="ECO:0007669"/>
    <property type="project" value="TreeGrafter"/>
</dbReference>
<dbReference type="GO" id="GO:0071555">
    <property type="term" value="P:cell wall organization"/>
    <property type="evidence" value="ECO:0007669"/>
    <property type="project" value="UniProtKB-UniRule"/>
</dbReference>
<dbReference type="PANTHER" id="PTHR30582:SF2">
    <property type="entry name" value="L,D-TRANSPEPTIDASE YCIB-RELATED"/>
    <property type="match status" value="1"/>
</dbReference>
<dbReference type="PROSITE" id="PS52029">
    <property type="entry name" value="LD_TPASE"/>
    <property type="match status" value="1"/>
</dbReference>
<gene>
    <name evidence="8" type="ORF">KDK_66960</name>
</gene>
<dbReference type="GO" id="GO:0018104">
    <property type="term" value="P:peptidoglycan-protein cross-linking"/>
    <property type="evidence" value="ECO:0007669"/>
    <property type="project" value="TreeGrafter"/>
</dbReference>
<evidence type="ECO:0000313" key="9">
    <source>
        <dbReference type="Proteomes" id="UP000287188"/>
    </source>
</evidence>
<keyword evidence="5 6" id="KW-0961">Cell wall biogenesis/degradation</keyword>
<keyword evidence="3 6" id="KW-0133">Cell shape</keyword>
<evidence type="ECO:0000259" key="7">
    <source>
        <dbReference type="PROSITE" id="PS52029"/>
    </source>
</evidence>
<dbReference type="Proteomes" id="UP000287188">
    <property type="component" value="Unassembled WGS sequence"/>
</dbReference>
<feature type="active site" description="Proton donor/acceptor" evidence="6">
    <location>
        <position position="125"/>
    </location>
</feature>
<feature type="active site" description="Nucleophile" evidence="6">
    <location>
        <position position="155"/>
    </location>
</feature>
<evidence type="ECO:0000256" key="1">
    <source>
        <dbReference type="ARBA" id="ARBA00004752"/>
    </source>
</evidence>
<dbReference type="AlphaFoldDB" id="A0A402AUU2"/>
<dbReference type="InterPro" id="IPR005490">
    <property type="entry name" value="LD_TPept_cat_dom"/>
</dbReference>
<dbReference type="GO" id="GO:0008360">
    <property type="term" value="P:regulation of cell shape"/>
    <property type="evidence" value="ECO:0007669"/>
    <property type="project" value="UniProtKB-UniRule"/>
</dbReference>
<feature type="domain" description="L,D-TPase catalytic" evidence="7">
    <location>
        <begin position="44"/>
        <end position="179"/>
    </location>
</feature>
<keyword evidence="9" id="KW-1185">Reference proteome</keyword>
<organism evidence="8 9">
    <name type="scientific">Dictyobacter kobayashii</name>
    <dbReference type="NCBI Taxonomy" id="2014872"/>
    <lineage>
        <taxon>Bacteria</taxon>
        <taxon>Bacillati</taxon>
        <taxon>Chloroflexota</taxon>
        <taxon>Ktedonobacteria</taxon>
        <taxon>Ktedonobacterales</taxon>
        <taxon>Dictyobacteraceae</taxon>
        <taxon>Dictyobacter</taxon>
    </lineage>
</organism>